<dbReference type="SUPFAM" id="SSF56112">
    <property type="entry name" value="Protein kinase-like (PK-like)"/>
    <property type="match status" value="1"/>
</dbReference>
<evidence type="ECO:0000256" key="1">
    <source>
        <dbReference type="ARBA" id="ARBA00022527"/>
    </source>
</evidence>
<dbReference type="Pfam" id="PF00069">
    <property type="entry name" value="Pkinase"/>
    <property type="match status" value="1"/>
</dbReference>
<evidence type="ECO:0000256" key="3">
    <source>
        <dbReference type="ARBA" id="ARBA00022741"/>
    </source>
</evidence>
<gene>
    <name evidence="8" type="ORF">TrST_g6665</name>
</gene>
<evidence type="ECO:0000256" key="4">
    <source>
        <dbReference type="ARBA" id="ARBA00022777"/>
    </source>
</evidence>
<organism evidence="8 9">
    <name type="scientific">Triparma strigata</name>
    <dbReference type="NCBI Taxonomy" id="1606541"/>
    <lineage>
        <taxon>Eukaryota</taxon>
        <taxon>Sar</taxon>
        <taxon>Stramenopiles</taxon>
        <taxon>Ochrophyta</taxon>
        <taxon>Bolidophyceae</taxon>
        <taxon>Parmales</taxon>
        <taxon>Triparmaceae</taxon>
        <taxon>Triparma</taxon>
    </lineage>
</organism>
<dbReference type="GO" id="GO:0005737">
    <property type="term" value="C:cytoplasm"/>
    <property type="evidence" value="ECO:0007669"/>
    <property type="project" value="TreeGrafter"/>
</dbReference>
<dbReference type="AlphaFoldDB" id="A0A9W7BL74"/>
<name>A0A9W7BL74_9STRA</name>
<accession>A0A9W7BL74</accession>
<keyword evidence="6" id="KW-0732">Signal</keyword>
<comment type="caution">
    <text evidence="8">The sequence shown here is derived from an EMBL/GenBank/DDBJ whole genome shotgun (WGS) entry which is preliminary data.</text>
</comment>
<dbReference type="InterPro" id="IPR000719">
    <property type="entry name" value="Prot_kinase_dom"/>
</dbReference>
<feature type="domain" description="Protein kinase" evidence="7">
    <location>
        <begin position="78"/>
        <end position="378"/>
    </location>
</feature>
<protein>
    <recommendedName>
        <fullName evidence="7">Protein kinase domain-containing protein</fullName>
    </recommendedName>
</protein>
<dbReference type="Proteomes" id="UP001165085">
    <property type="component" value="Unassembled WGS sequence"/>
</dbReference>
<dbReference type="GO" id="GO:0005524">
    <property type="term" value="F:ATP binding"/>
    <property type="evidence" value="ECO:0007669"/>
    <property type="project" value="UniProtKB-KW"/>
</dbReference>
<dbReference type="PANTHER" id="PTHR24346">
    <property type="entry name" value="MAP/MICROTUBULE AFFINITY-REGULATING KINASE"/>
    <property type="match status" value="1"/>
</dbReference>
<dbReference type="EMBL" id="BRXY01000410">
    <property type="protein sequence ID" value="GMH93266.1"/>
    <property type="molecule type" value="Genomic_DNA"/>
</dbReference>
<evidence type="ECO:0000313" key="9">
    <source>
        <dbReference type="Proteomes" id="UP001165085"/>
    </source>
</evidence>
<keyword evidence="5" id="KW-0067">ATP-binding</keyword>
<dbReference type="OrthoDB" id="1668230at2759"/>
<feature type="chain" id="PRO_5040838089" description="Protein kinase domain-containing protein" evidence="6">
    <location>
        <begin position="23"/>
        <end position="393"/>
    </location>
</feature>
<keyword evidence="1" id="KW-0723">Serine/threonine-protein kinase</keyword>
<dbReference type="PANTHER" id="PTHR24346:SF82">
    <property type="entry name" value="KP78A-RELATED"/>
    <property type="match status" value="1"/>
</dbReference>
<dbReference type="GO" id="GO:0035556">
    <property type="term" value="P:intracellular signal transduction"/>
    <property type="evidence" value="ECO:0007669"/>
    <property type="project" value="TreeGrafter"/>
</dbReference>
<dbReference type="InterPro" id="IPR011009">
    <property type="entry name" value="Kinase-like_dom_sf"/>
</dbReference>
<dbReference type="GO" id="GO:0004674">
    <property type="term" value="F:protein serine/threonine kinase activity"/>
    <property type="evidence" value="ECO:0007669"/>
    <property type="project" value="UniProtKB-KW"/>
</dbReference>
<proteinExistence type="predicted"/>
<evidence type="ECO:0000256" key="6">
    <source>
        <dbReference type="SAM" id="SignalP"/>
    </source>
</evidence>
<keyword evidence="2" id="KW-0808">Transferase</keyword>
<feature type="signal peptide" evidence="6">
    <location>
        <begin position="1"/>
        <end position="22"/>
    </location>
</feature>
<keyword evidence="4" id="KW-0418">Kinase</keyword>
<dbReference type="PROSITE" id="PS50011">
    <property type="entry name" value="PROTEIN_KINASE_DOM"/>
    <property type="match status" value="1"/>
</dbReference>
<reference evidence="9" key="1">
    <citation type="journal article" date="2023" name="Commun. Biol.">
        <title>Genome analysis of Parmales, the sister group of diatoms, reveals the evolutionary specialization of diatoms from phago-mixotrophs to photoautotrophs.</title>
        <authorList>
            <person name="Ban H."/>
            <person name="Sato S."/>
            <person name="Yoshikawa S."/>
            <person name="Yamada K."/>
            <person name="Nakamura Y."/>
            <person name="Ichinomiya M."/>
            <person name="Sato N."/>
            <person name="Blanc-Mathieu R."/>
            <person name="Endo H."/>
            <person name="Kuwata A."/>
            <person name="Ogata H."/>
        </authorList>
    </citation>
    <scope>NUCLEOTIDE SEQUENCE [LARGE SCALE GENOMIC DNA]</scope>
    <source>
        <strain evidence="9">NIES 3701</strain>
    </source>
</reference>
<dbReference type="SMART" id="SM00220">
    <property type="entry name" value="S_TKc"/>
    <property type="match status" value="1"/>
</dbReference>
<sequence>MSTLCAIFRSIIALNLLVQIYCGDPNAPKMTTCAELHAYHRRNNPDAPSVRPNVHPYIPPPPLLPLIASHEKYVSTHSISSSPLGTGKFTYGVFPLVPKTTSSKSSQPPPKPHVVKILKPTSMKRVYREIHMTSLLPSLPYSPTLLACAFLNVTNGEPVIPKPEQLNTTELDGQIITVIHMTEGVLEGGGWRGGRLNRCRMRLFKLISSVNDLHALGIVHLDVKPSNFHGSTLLDYGLSTYSGLETSTKVATLNYKSPELCDDFWSDGGGEAVDVWAVGCVVYEFVREWLKGRGLLAEVKRRRLFNGRNKVEVRKQQAKFCRRLRRGKGAEWGIARGKKLRKRERRFLDEIEEMLEGMMKEEGGERWTLEECLNSRMFNRYRRMKSKKMHDDN</sequence>
<dbReference type="Gene3D" id="1.10.510.10">
    <property type="entry name" value="Transferase(Phosphotransferase) domain 1"/>
    <property type="match status" value="1"/>
</dbReference>
<evidence type="ECO:0000256" key="2">
    <source>
        <dbReference type="ARBA" id="ARBA00022679"/>
    </source>
</evidence>
<evidence type="ECO:0000313" key="8">
    <source>
        <dbReference type="EMBL" id="GMH93266.1"/>
    </source>
</evidence>
<keyword evidence="3" id="KW-0547">Nucleotide-binding</keyword>
<keyword evidence="9" id="KW-1185">Reference proteome</keyword>
<evidence type="ECO:0000256" key="5">
    <source>
        <dbReference type="ARBA" id="ARBA00022840"/>
    </source>
</evidence>
<evidence type="ECO:0000259" key="7">
    <source>
        <dbReference type="PROSITE" id="PS50011"/>
    </source>
</evidence>